<gene>
    <name evidence="3" type="ORF">D4765_11890</name>
</gene>
<evidence type="ECO:0000313" key="4">
    <source>
        <dbReference type="Proteomes" id="UP000306192"/>
    </source>
</evidence>
<feature type="transmembrane region" description="Helical" evidence="1">
    <location>
        <begin position="21"/>
        <end position="40"/>
    </location>
</feature>
<dbReference type="OrthoDB" id="9796461at2"/>
<protein>
    <submittedName>
        <fullName evidence="3">Acyltransferase</fullName>
    </submittedName>
</protein>
<feature type="transmembrane region" description="Helical" evidence="1">
    <location>
        <begin position="238"/>
        <end position="260"/>
    </location>
</feature>
<feature type="transmembrane region" description="Helical" evidence="1">
    <location>
        <begin position="321"/>
        <end position="342"/>
    </location>
</feature>
<evidence type="ECO:0000256" key="1">
    <source>
        <dbReference type="SAM" id="Phobius"/>
    </source>
</evidence>
<comment type="caution">
    <text evidence="3">The sequence shown here is derived from an EMBL/GenBank/DDBJ whole genome shotgun (WGS) entry which is preliminary data.</text>
</comment>
<keyword evidence="3" id="KW-0808">Transferase</keyword>
<evidence type="ECO:0000313" key="3">
    <source>
        <dbReference type="EMBL" id="TIH34988.1"/>
    </source>
</evidence>
<dbReference type="InterPro" id="IPR002656">
    <property type="entry name" value="Acyl_transf_3_dom"/>
</dbReference>
<organism evidence="3 4">
    <name type="scientific">Subtercola vilae</name>
    <dbReference type="NCBI Taxonomy" id="2056433"/>
    <lineage>
        <taxon>Bacteria</taxon>
        <taxon>Bacillati</taxon>
        <taxon>Actinomycetota</taxon>
        <taxon>Actinomycetes</taxon>
        <taxon>Micrococcales</taxon>
        <taxon>Microbacteriaceae</taxon>
        <taxon>Subtercola</taxon>
    </lineage>
</organism>
<dbReference type="PANTHER" id="PTHR23028">
    <property type="entry name" value="ACETYLTRANSFERASE"/>
    <property type="match status" value="1"/>
</dbReference>
<feature type="transmembrane region" description="Helical" evidence="1">
    <location>
        <begin position="154"/>
        <end position="174"/>
    </location>
</feature>
<dbReference type="Pfam" id="PF01757">
    <property type="entry name" value="Acyl_transf_3"/>
    <property type="match status" value="1"/>
</dbReference>
<dbReference type="RefSeq" id="WP_136642516.1">
    <property type="nucleotide sequence ID" value="NZ_QYRT01000022.1"/>
</dbReference>
<feature type="transmembrane region" description="Helical" evidence="1">
    <location>
        <begin position="214"/>
        <end position="231"/>
    </location>
</feature>
<keyword evidence="1" id="KW-1133">Transmembrane helix</keyword>
<feature type="domain" description="Acyltransferase 3" evidence="2">
    <location>
        <begin position="19"/>
        <end position="338"/>
    </location>
</feature>
<dbReference type="GO" id="GO:0016020">
    <property type="term" value="C:membrane"/>
    <property type="evidence" value="ECO:0007669"/>
    <property type="project" value="TreeGrafter"/>
</dbReference>
<keyword evidence="4" id="KW-1185">Reference proteome</keyword>
<dbReference type="InterPro" id="IPR050879">
    <property type="entry name" value="Acyltransferase_3"/>
</dbReference>
<sequence>MTSVDIDVNVRQLSSRQNAFDFLRLLAAVAVVVQHTNAALGTHFAWGLFDLIDGVPMFFIISGMLIYSSAESIHSRTGQFRQFYWNRYLRIAPAIYAFAILTPIILVLFGAVKPSSLVSPQILVWLGSSAALLPNYHPSIWDGIGTGSMNDPLYTIPAEFSFYLIVPILVLVAHRFGFWKMLVPFLAVGVAGSLAYYVTLGHSGVLSTVLDHSFLERGACFAVGIFWAKYWGRIPVKWWLIALALAAYLFLKIFATGSFYAAFKPILLSIPMSYLIVTFGYLAPKFFYRFTKRLGDLSFATYIWQYVVINLVLWFGLKGEWWQTLLVLVITLGVAALSWYFIEKPSQRFKKISLRDRPILRAASYAK</sequence>
<feature type="transmembrane region" description="Helical" evidence="1">
    <location>
        <begin position="295"/>
        <end position="315"/>
    </location>
</feature>
<dbReference type="GO" id="GO:0000271">
    <property type="term" value="P:polysaccharide biosynthetic process"/>
    <property type="evidence" value="ECO:0007669"/>
    <property type="project" value="TreeGrafter"/>
</dbReference>
<keyword evidence="1" id="KW-0472">Membrane</keyword>
<name>A0A4T2BZC5_9MICO</name>
<proteinExistence type="predicted"/>
<dbReference type="AlphaFoldDB" id="A0A4T2BZC5"/>
<dbReference type="GO" id="GO:0016747">
    <property type="term" value="F:acyltransferase activity, transferring groups other than amino-acyl groups"/>
    <property type="evidence" value="ECO:0007669"/>
    <property type="project" value="InterPro"/>
</dbReference>
<keyword evidence="3" id="KW-0012">Acyltransferase</keyword>
<dbReference type="Proteomes" id="UP000306192">
    <property type="component" value="Unassembled WGS sequence"/>
</dbReference>
<keyword evidence="1" id="KW-0812">Transmembrane</keyword>
<dbReference type="EMBL" id="QYRT01000022">
    <property type="protein sequence ID" value="TIH34988.1"/>
    <property type="molecule type" value="Genomic_DNA"/>
</dbReference>
<feature type="transmembrane region" description="Helical" evidence="1">
    <location>
        <begin position="181"/>
        <end position="199"/>
    </location>
</feature>
<feature type="transmembrane region" description="Helical" evidence="1">
    <location>
        <begin position="46"/>
        <end position="67"/>
    </location>
</feature>
<reference evidence="3 4" key="1">
    <citation type="journal article" date="2019" name="Microorganisms">
        <title>Systematic Affiliation and Genome Analysis of Subtercola vilae DB165(T) with Particular Emphasis on Cold Adaptation of an Isolate from a High-Altitude Cold Volcano Lake.</title>
        <authorList>
            <person name="Villalobos A.S."/>
            <person name="Wiese J."/>
            <person name="Imhoff J.F."/>
            <person name="Dorador C."/>
            <person name="Keller A."/>
            <person name="Hentschel U."/>
        </authorList>
    </citation>
    <scope>NUCLEOTIDE SEQUENCE [LARGE SCALE GENOMIC DNA]</scope>
    <source>
        <strain evidence="3 4">DB165</strain>
    </source>
</reference>
<dbReference type="PANTHER" id="PTHR23028:SF53">
    <property type="entry name" value="ACYL_TRANSF_3 DOMAIN-CONTAINING PROTEIN"/>
    <property type="match status" value="1"/>
</dbReference>
<feature type="transmembrane region" description="Helical" evidence="1">
    <location>
        <begin position="266"/>
        <end position="283"/>
    </location>
</feature>
<accession>A0A4T2BZC5</accession>
<evidence type="ECO:0000259" key="2">
    <source>
        <dbReference type="Pfam" id="PF01757"/>
    </source>
</evidence>
<feature type="transmembrane region" description="Helical" evidence="1">
    <location>
        <begin position="88"/>
        <end position="112"/>
    </location>
</feature>